<protein>
    <submittedName>
        <fullName evidence="2">Uncharacterized protein</fullName>
    </submittedName>
</protein>
<sequence length="66" mass="7001">MRAGTGAHRRRRSGQRAEQSRDDGASTAAAAASAEWVGDRSAQAGSSEETGVESARREIELESRGR</sequence>
<dbReference type="Gramene" id="OPUNC07G22040.1">
    <property type="protein sequence ID" value="OPUNC07G22040.1"/>
    <property type="gene ID" value="OPUNC07G22040"/>
</dbReference>
<evidence type="ECO:0000313" key="2">
    <source>
        <dbReference type="EnsemblPlants" id="OPUNC07G22040.1"/>
    </source>
</evidence>
<dbReference type="AlphaFoldDB" id="A0A0E0LNR9"/>
<evidence type="ECO:0000313" key="3">
    <source>
        <dbReference type="Proteomes" id="UP000026962"/>
    </source>
</evidence>
<feature type="region of interest" description="Disordered" evidence="1">
    <location>
        <begin position="1"/>
        <end position="66"/>
    </location>
</feature>
<proteinExistence type="predicted"/>
<name>A0A0E0LNR9_ORYPU</name>
<dbReference type="HOGENOM" id="CLU_2835643_0_0_1"/>
<feature type="compositionally biased region" description="Basic and acidic residues" evidence="1">
    <location>
        <begin position="54"/>
        <end position="66"/>
    </location>
</feature>
<accession>A0A0E0LNR9</accession>
<organism evidence="2">
    <name type="scientific">Oryza punctata</name>
    <name type="common">Red rice</name>
    <dbReference type="NCBI Taxonomy" id="4537"/>
    <lineage>
        <taxon>Eukaryota</taxon>
        <taxon>Viridiplantae</taxon>
        <taxon>Streptophyta</taxon>
        <taxon>Embryophyta</taxon>
        <taxon>Tracheophyta</taxon>
        <taxon>Spermatophyta</taxon>
        <taxon>Magnoliopsida</taxon>
        <taxon>Liliopsida</taxon>
        <taxon>Poales</taxon>
        <taxon>Poaceae</taxon>
        <taxon>BOP clade</taxon>
        <taxon>Oryzoideae</taxon>
        <taxon>Oryzeae</taxon>
        <taxon>Oryzinae</taxon>
        <taxon>Oryza</taxon>
    </lineage>
</organism>
<dbReference type="Proteomes" id="UP000026962">
    <property type="component" value="Chromosome 7"/>
</dbReference>
<reference evidence="2" key="1">
    <citation type="submission" date="2015-04" db="UniProtKB">
        <authorList>
            <consortium name="EnsemblPlants"/>
        </authorList>
    </citation>
    <scope>IDENTIFICATION</scope>
</reference>
<keyword evidence="3" id="KW-1185">Reference proteome</keyword>
<feature type="compositionally biased region" description="Low complexity" evidence="1">
    <location>
        <begin position="25"/>
        <end position="34"/>
    </location>
</feature>
<evidence type="ECO:0000256" key="1">
    <source>
        <dbReference type="SAM" id="MobiDB-lite"/>
    </source>
</evidence>
<reference evidence="2" key="2">
    <citation type="submission" date="2018-05" db="EMBL/GenBank/DDBJ databases">
        <title>OpunRS2 (Oryza punctata Reference Sequence Version 2).</title>
        <authorList>
            <person name="Zhang J."/>
            <person name="Kudrna D."/>
            <person name="Lee S."/>
            <person name="Talag J."/>
            <person name="Welchert J."/>
            <person name="Wing R.A."/>
        </authorList>
    </citation>
    <scope>NUCLEOTIDE SEQUENCE [LARGE SCALE GENOMIC DNA]</scope>
</reference>
<dbReference type="EnsemblPlants" id="OPUNC07G22040.1">
    <property type="protein sequence ID" value="OPUNC07G22040.1"/>
    <property type="gene ID" value="OPUNC07G22040"/>
</dbReference>